<dbReference type="EMBL" id="DXEL01000078">
    <property type="protein sequence ID" value="HIX75634.1"/>
    <property type="molecule type" value="Genomic_DNA"/>
</dbReference>
<comment type="caution">
    <text evidence="2">The sequence shown here is derived from an EMBL/GenBank/DDBJ whole genome shotgun (WGS) entry which is preliminary data.</text>
</comment>
<dbReference type="PANTHER" id="PTHR36174:SF1">
    <property type="entry name" value="LIPID II:GLYCINE GLYCYLTRANSFERASE"/>
    <property type="match status" value="1"/>
</dbReference>
<evidence type="ECO:0000313" key="3">
    <source>
        <dbReference type="Proteomes" id="UP000886740"/>
    </source>
</evidence>
<accession>A0A9D1XAD7</accession>
<dbReference type="InterPro" id="IPR050644">
    <property type="entry name" value="PG_Glycine_Bridge_Synth"/>
</dbReference>
<dbReference type="InterPro" id="IPR016181">
    <property type="entry name" value="Acyl_CoA_acyltransferase"/>
</dbReference>
<dbReference type="Proteomes" id="UP000886740">
    <property type="component" value="Unassembled WGS sequence"/>
</dbReference>
<gene>
    <name evidence="2" type="ORF">H9977_11480</name>
</gene>
<dbReference type="AlphaFoldDB" id="A0A9D1XAD7"/>
<dbReference type="SUPFAM" id="SSF55729">
    <property type="entry name" value="Acyl-CoA N-acyltransferases (Nat)"/>
    <property type="match status" value="1"/>
</dbReference>
<dbReference type="InterPro" id="IPR038740">
    <property type="entry name" value="BioF2-like_GNAT_dom"/>
</dbReference>
<sequence length="323" mass="37626">MDDKDKYRTLCRERRDELPIYMQDWWLDTVCGEKHWEAILLEGKKGQAIAALPLYLPIREVAIMPPFTQTLGPWIEPFPADMKYTTRLGRQQTILTELIQRLPSTSYLAHNCHHELTDWLPFYWAGFRQTTRYTYIIPADTTTEELYANMSANIRRNITKAEKRFQAQAESHISIDEFMRLQTITFDRQGERLSTYQQQTLPRLIEACRQHGQGDLWACRDEAGSILSAAFITWTNKQTYYIAGGSNTHGRESGAQSLLLWNLIQQSVQQGRAFDLEGSMQPGVERFFREFGAIQTPYFQISRGRLSLPLKIRMKLVRDYLKA</sequence>
<reference evidence="2" key="2">
    <citation type="submission" date="2021-04" db="EMBL/GenBank/DDBJ databases">
        <authorList>
            <person name="Gilroy R."/>
        </authorList>
    </citation>
    <scope>NUCLEOTIDE SEQUENCE</scope>
    <source>
        <strain evidence="2">ChiGjej6B6-14162</strain>
    </source>
</reference>
<proteinExistence type="predicted"/>
<organism evidence="2 3">
    <name type="scientific">Candidatus Parabacteroides intestinipullorum</name>
    <dbReference type="NCBI Taxonomy" id="2838723"/>
    <lineage>
        <taxon>Bacteria</taxon>
        <taxon>Pseudomonadati</taxon>
        <taxon>Bacteroidota</taxon>
        <taxon>Bacteroidia</taxon>
        <taxon>Bacteroidales</taxon>
        <taxon>Tannerellaceae</taxon>
        <taxon>Parabacteroides</taxon>
    </lineage>
</organism>
<name>A0A9D1XAD7_9BACT</name>
<dbReference type="Pfam" id="PF13480">
    <property type="entry name" value="Acetyltransf_6"/>
    <property type="match status" value="1"/>
</dbReference>
<reference evidence="2" key="1">
    <citation type="journal article" date="2021" name="PeerJ">
        <title>Extensive microbial diversity within the chicken gut microbiome revealed by metagenomics and culture.</title>
        <authorList>
            <person name="Gilroy R."/>
            <person name="Ravi A."/>
            <person name="Getino M."/>
            <person name="Pursley I."/>
            <person name="Horton D.L."/>
            <person name="Alikhan N.F."/>
            <person name="Baker D."/>
            <person name="Gharbi K."/>
            <person name="Hall N."/>
            <person name="Watson M."/>
            <person name="Adriaenssens E.M."/>
            <person name="Foster-Nyarko E."/>
            <person name="Jarju S."/>
            <person name="Secka A."/>
            <person name="Antonio M."/>
            <person name="Oren A."/>
            <person name="Chaudhuri R.R."/>
            <person name="La Ragione R."/>
            <person name="Hildebrand F."/>
            <person name="Pallen M.J."/>
        </authorList>
    </citation>
    <scope>NUCLEOTIDE SEQUENCE</scope>
    <source>
        <strain evidence="2">ChiGjej6B6-14162</strain>
    </source>
</reference>
<evidence type="ECO:0000259" key="1">
    <source>
        <dbReference type="Pfam" id="PF13480"/>
    </source>
</evidence>
<dbReference type="PANTHER" id="PTHR36174">
    <property type="entry name" value="LIPID II:GLYCINE GLYCYLTRANSFERASE"/>
    <property type="match status" value="1"/>
</dbReference>
<feature type="domain" description="BioF2-like acetyltransferase" evidence="1">
    <location>
        <begin position="151"/>
        <end position="276"/>
    </location>
</feature>
<protein>
    <submittedName>
        <fullName evidence="2">GNAT family N-acetyltransferase</fullName>
    </submittedName>
</protein>
<dbReference type="Gene3D" id="3.40.630.30">
    <property type="match status" value="1"/>
</dbReference>
<evidence type="ECO:0000313" key="2">
    <source>
        <dbReference type="EMBL" id="HIX75634.1"/>
    </source>
</evidence>